<keyword evidence="4" id="KW-0963">Cytoplasm</keyword>
<keyword evidence="8" id="KW-1185">Reference proteome</keyword>
<dbReference type="InterPro" id="IPR029036">
    <property type="entry name" value="P5CR_dimer"/>
</dbReference>
<dbReference type="InterPro" id="IPR000304">
    <property type="entry name" value="Pyrroline-COOH_reductase"/>
</dbReference>
<evidence type="ECO:0000259" key="5">
    <source>
        <dbReference type="Pfam" id="PF03807"/>
    </source>
</evidence>
<evidence type="ECO:0000313" key="7">
    <source>
        <dbReference type="EMBL" id="SDB90458.1"/>
    </source>
</evidence>
<keyword evidence="4" id="KW-0028">Amino-acid biosynthesis</keyword>
<accession>A0A1G6H8N5</accession>
<protein>
    <recommendedName>
        <fullName evidence="4">Pyrroline-5-carboxylate reductase</fullName>
        <shortName evidence="4">P5C reductase</shortName>
        <shortName evidence="4">P5CR</shortName>
        <ecNumber evidence="4">1.5.1.2</ecNumber>
    </recommendedName>
    <alternativeName>
        <fullName evidence="4">PCA reductase</fullName>
    </alternativeName>
</protein>
<dbReference type="PANTHER" id="PTHR11645">
    <property type="entry name" value="PYRROLINE-5-CARBOXYLATE REDUCTASE"/>
    <property type="match status" value="1"/>
</dbReference>
<proteinExistence type="inferred from homology"/>
<reference evidence="8" key="1">
    <citation type="submission" date="2016-09" db="EMBL/GenBank/DDBJ databases">
        <authorList>
            <person name="Varghese N."/>
            <person name="Submissions S."/>
        </authorList>
    </citation>
    <scope>NUCLEOTIDE SEQUENCE [LARGE SCALE GENOMIC DNA]</scope>
    <source>
        <strain evidence="8">ANC 4422</strain>
    </source>
</reference>
<sequence>MWLVASIGATIDDQAKNMSIALSCNVGFLGGSGVAHALIGGLLSRGFAPEQIKVADTDQHVHELLQEKHILVSTDYIDALQDVDIIVIALDFDLLSQVVPSLLPYLKDKLILSLQRCVNVNTLAHLLATDRIVRVVSNLPALIQTGAHGMYAEPSVTEADRTLAAQVISSTGLTVWVTQEADLDTVSAVSGSGSAYFFYMMESMIRAGRNLGLDEKAATALTLQTALGAAQMAISSGLSPTDLRKNLISAQDETRAALEVFDRLSVSQSIQIALAAAQKSSQMQLQELSDRTKSSN</sequence>
<comment type="subcellular location">
    <subcellularLocation>
        <location evidence="4">Cytoplasm</location>
    </subcellularLocation>
</comment>
<dbReference type="Gene3D" id="1.10.3730.10">
    <property type="entry name" value="ProC C-terminal domain-like"/>
    <property type="match status" value="1"/>
</dbReference>
<evidence type="ECO:0000256" key="3">
    <source>
        <dbReference type="ARBA" id="ARBA00023002"/>
    </source>
</evidence>
<evidence type="ECO:0000256" key="2">
    <source>
        <dbReference type="ARBA" id="ARBA00022857"/>
    </source>
</evidence>
<name>A0A1G6H8N5_9GAMM</name>
<keyword evidence="2 4" id="KW-0521">NADP</keyword>
<dbReference type="GO" id="GO:0005737">
    <property type="term" value="C:cytoplasm"/>
    <property type="evidence" value="ECO:0007669"/>
    <property type="project" value="UniProtKB-SubCell"/>
</dbReference>
<dbReference type="Pfam" id="PF14748">
    <property type="entry name" value="P5CR_dimer"/>
    <property type="match status" value="1"/>
</dbReference>
<feature type="domain" description="Pyrroline-5-carboxylate reductase catalytic N-terminal" evidence="5">
    <location>
        <begin position="26"/>
        <end position="114"/>
    </location>
</feature>
<evidence type="ECO:0000259" key="6">
    <source>
        <dbReference type="Pfam" id="PF14748"/>
    </source>
</evidence>
<evidence type="ECO:0000256" key="1">
    <source>
        <dbReference type="ARBA" id="ARBA00005525"/>
    </source>
</evidence>
<evidence type="ECO:0000256" key="4">
    <source>
        <dbReference type="HAMAP-Rule" id="MF_01925"/>
    </source>
</evidence>
<dbReference type="PIRSF" id="PIRSF000193">
    <property type="entry name" value="Pyrrol-5-carb_rd"/>
    <property type="match status" value="1"/>
</dbReference>
<keyword evidence="4" id="KW-0641">Proline biosynthesis</keyword>
<gene>
    <name evidence="4" type="primary">proC</name>
    <name evidence="7" type="ORF">SAMN05421733_104146</name>
</gene>
<dbReference type="HAMAP" id="MF_01925">
    <property type="entry name" value="P5C_reductase"/>
    <property type="match status" value="1"/>
</dbReference>
<dbReference type="SUPFAM" id="SSF48179">
    <property type="entry name" value="6-phosphogluconate dehydrogenase C-terminal domain-like"/>
    <property type="match status" value="1"/>
</dbReference>
<evidence type="ECO:0000313" key="8">
    <source>
        <dbReference type="Proteomes" id="UP000242501"/>
    </source>
</evidence>
<dbReference type="Pfam" id="PF03807">
    <property type="entry name" value="F420_oxidored"/>
    <property type="match status" value="1"/>
</dbReference>
<keyword evidence="3 4" id="KW-0560">Oxidoreductase</keyword>
<dbReference type="AlphaFoldDB" id="A0A1G6H8N5"/>
<organism evidence="7 8">
    <name type="scientific">Acinetobacter boissieri</name>
    <dbReference type="NCBI Taxonomy" id="1219383"/>
    <lineage>
        <taxon>Bacteria</taxon>
        <taxon>Pseudomonadati</taxon>
        <taxon>Pseudomonadota</taxon>
        <taxon>Gammaproteobacteria</taxon>
        <taxon>Moraxellales</taxon>
        <taxon>Moraxellaceae</taxon>
        <taxon>Acinetobacter</taxon>
    </lineage>
</organism>
<dbReference type="SUPFAM" id="SSF51735">
    <property type="entry name" value="NAD(P)-binding Rossmann-fold domains"/>
    <property type="match status" value="1"/>
</dbReference>
<dbReference type="UniPathway" id="UPA00098">
    <property type="reaction ID" value="UER00361"/>
</dbReference>
<dbReference type="InterPro" id="IPR036291">
    <property type="entry name" value="NAD(P)-bd_dom_sf"/>
</dbReference>
<dbReference type="GO" id="GO:0004735">
    <property type="term" value="F:pyrroline-5-carboxylate reductase activity"/>
    <property type="evidence" value="ECO:0007669"/>
    <property type="project" value="UniProtKB-UniRule"/>
</dbReference>
<dbReference type="InterPro" id="IPR008927">
    <property type="entry name" value="6-PGluconate_DH-like_C_sf"/>
</dbReference>
<feature type="domain" description="Pyrroline-5-carboxylate reductase dimerisation" evidence="6">
    <location>
        <begin position="180"/>
        <end position="282"/>
    </location>
</feature>
<comment type="catalytic activity">
    <reaction evidence="4">
        <text>L-proline + NADP(+) = (S)-1-pyrroline-5-carboxylate + NADPH + 2 H(+)</text>
        <dbReference type="Rhea" id="RHEA:14109"/>
        <dbReference type="ChEBI" id="CHEBI:15378"/>
        <dbReference type="ChEBI" id="CHEBI:17388"/>
        <dbReference type="ChEBI" id="CHEBI:57783"/>
        <dbReference type="ChEBI" id="CHEBI:58349"/>
        <dbReference type="ChEBI" id="CHEBI:60039"/>
        <dbReference type="EC" id="1.5.1.2"/>
    </reaction>
</comment>
<dbReference type="Gene3D" id="3.40.50.720">
    <property type="entry name" value="NAD(P)-binding Rossmann-like Domain"/>
    <property type="match status" value="1"/>
</dbReference>
<dbReference type="EMBL" id="FMYL01000004">
    <property type="protein sequence ID" value="SDB90458.1"/>
    <property type="molecule type" value="Genomic_DNA"/>
</dbReference>
<dbReference type="EC" id="1.5.1.2" evidence="4"/>
<dbReference type="GO" id="GO:0055129">
    <property type="term" value="P:L-proline biosynthetic process"/>
    <property type="evidence" value="ECO:0007669"/>
    <property type="project" value="UniProtKB-UniRule"/>
</dbReference>
<comment type="similarity">
    <text evidence="1 4">Belongs to the pyrroline-5-carboxylate reductase family.</text>
</comment>
<comment type="function">
    <text evidence="4">Catalyzes the reduction of 1-pyrroline-5-carboxylate (PCA) to L-proline.</text>
</comment>
<dbReference type="PANTHER" id="PTHR11645:SF0">
    <property type="entry name" value="PYRROLINE-5-CARBOXYLATE REDUCTASE 3"/>
    <property type="match status" value="1"/>
</dbReference>
<dbReference type="STRING" id="1219383.SAMN05421733_104146"/>
<comment type="pathway">
    <text evidence="4">Amino-acid biosynthesis; L-proline biosynthesis; L-proline from L-glutamate 5-semialdehyde: step 1/1.</text>
</comment>
<dbReference type="InterPro" id="IPR028939">
    <property type="entry name" value="P5C_Rdtase_cat_N"/>
</dbReference>
<dbReference type="Proteomes" id="UP000242501">
    <property type="component" value="Unassembled WGS sequence"/>
</dbReference>
<comment type="catalytic activity">
    <reaction evidence="4">
        <text>L-proline + NAD(+) = (S)-1-pyrroline-5-carboxylate + NADH + 2 H(+)</text>
        <dbReference type="Rhea" id="RHEA:14105"/>
        <dbReference type="ChEBI" id="CHEBI:15378"/>
        <dbReference type="ChEBI" id="CHEBI:17388"/>
        <dbReference type="ChEBI" id="CHEBI:57540"/>
        <dbReference type="ChEBI" id="CHEBI:57945"/>
        <dbReference type="ChEBI" id="CHEBI:60039"/>
        <dbReference type="EC" id="1.5.1.2"/>
    </reaction>
</comment>